<reference evidence="9" key="2">
    <citation type="submission" date="2013-07" db="EMBL/GenBank/DDBJ databases">
        <authorList>
            <person name="Morais-Silva F.O."/>
            <person name="Rezende A.M."/>
            <person name="Pimentel C."/>
            <person name="Resende D.M."/>
            <person name="Santos C.I."/>
            <person name="Clemente C."/>
            <person name="de Oliveira L.M."/>
            <person name="da Silva S.M."/>
            <person name="Costa D.A."/>
            <person name="Varela-Raposo A."/>
            <person name="Horacio E.C.A."/>
            <person name="Matos M."/>
            <person name="Flores O."/>
            <person name="Ruiz J.C."/>
            <person name="Rodrigues-Pousada C."/>
        </authorList>
    </citation>
    <scope>NUCLEOTIDE SEQUENCE [LARGE SCALE GENOMIC DNA]</scope>
    <source>
        <strain evidence="9">ATCC 19364 / DSM 1382 / NCIMB 9332 / VKM B-1759</strain>
    </source>
</reference>
<evidence type="ECO:0000256" key="4">
    <source>
        <dbReference type="ARBA" id="ARBA00023274"/>
    </source>
</evidence>
<dbReference type="PANTHER" id="PTHR33284:SF1">
    <property type="entry name" value="RIBOSOMAL PROTEIN L25_GLN-TRNA SYNTHETASE, ANTI-CODON-BINDING DOMAIN-CONTAINING PROTEIN"/>
    <property type="match status" value="1"/>
</dbReference>
<reference evidence="8 9" key="1">
    <citation type="journal article" date="2013" name="J. Bacteriol.">
        <title>Roles of HynAB and Ech, the only two hydrogenases found in the model sulfate reducer Desulfovibrio gigas.</title>
        <authorList>
            <person name="Morais-Silva F.O."/>
            <person name="Santos C.I."/>
            <person name="Rodrigues R."/>
            <person name="Pereira I.A."/>
            <person name="Rodrigues-Pousada C."/>
        </authorList>
    </citation>
    <scope>NUCLEOTIDE SEQUENCE [LARGE SCALE GENOMIC DNA]</scope>
    <source>
        <strain evidence="9">ATCC 19364 / DSM 1382 / NCIMB 9332 / VKM B-1759</strain>
    </source>
</reference>
<dbReference type="InterPro" id="IPR020057">
    <property type="entry name" value="Ribosomal_bL25_b-dom"/>
</dbReference>
<dbReference type="AlphaFoldDB" id="T2GFM2"/>
<dbReference type="HOGENOM" id="CLU_075939_2_0_7"/>
<comment type="function">
    <text evidence="5">This is one of the proteins that binds to the 5S RNA in the ribosome where it forms part of the central protuberance.</text>
</comment>
<dbReference type="Pfam" id="PF14693">
    <property type="entry name" value="Ribosomal_TL5_C"/>
    <property type="match status" value="1"/>
</dbReference>
<evidence type="ECO:0000259" key="7">
    <source>
        <dbReference type="Pfam" id="PF14693"/>
    </source>
</evidence>
<gene>
    <name evidence="5" type="primary">rplY</name>
    <name evidence="5" type="synonym">ctc</name>
    <name evidence="8" type="ORF">DGI_3388</name>
</gene>
<evidence type="ECO:0000313" key="8">
    <source>
        <dbReference type="EMBL" id="AGW15073.1"/>
    </source>
</evidence>
<evidence type="ECO:0000256" key="2">
    <source>
        <dbReference type="ARBA" id="ARBA00022884"/>
    </source>
</evidence>
<dbReference type="InterPro" id="IPR001021">
    <property type="entry name" value="Ribosomal_bL25_long"/>
</dbReference>
<dbReference type="CDD" id="cd00495">
    <property type="entry name" value="Ribosomal_L25_TL5_CTC"/>
    <property type="match status" value="1"/>
</dbReference>
<dbReference type="Proteomes" id="UP000016587">
    <property type="component" value="Chromosome"/>
</dbReference>
<keyword evidence="9" id="KW-1185">Reference proteome</keyword>
<proteinExistence type="inferred from homology"/>
<sequence>MAEQITLAAIRRDSAGKGPNRRLRVAGEFPAIYYTASGENIALTIDALAFEKAYRQVGTSKLFSLVIDGEEGRPSLVWKVQKHPFKRQVVHLDLYGVDFDKKVTLNVPLRQVGEAPGLKLGGMMETFHDTIIITCLPGDIPACVDLDVSNMQVGDALTVKDVVLPEAVQAVYKQNYALLSVVATRKAVPGPGGKE</sequence>
<dbReference type="STRING" id="1121448.DGI_3388"/>
<name>T2GFM2_MEGG1</name>
<dbReference type="InterPro" id="IPR020056">
    <property type="entry name" value="Rbsml_bL25/Gln-tRNA_synth_N"/>
</dbReference>
<dbReference type="PATRIC" id="fig|1121448.10.peg.3342"/>
<dbReference type="GO" id="GO:0003735">
    <property type="term" value="F:structural constituent of ribosome"/>
    <property type="evidence" value="ECO:0007669"/>
    <property type="project" value="InterPro"/>
</dbReference>
<evidence type="ECO:0000256" key="3">
    <source>
        <dbReference type="ARBA" id="ARBA00022980"/>
    </source>
</evidence>
<dbReference type="InterPro" id="IPR020930">
    <property type="entry name" value="Ribosomal_uL5_bac-type"/>
</dbReference>
<comment type="similarity">
    <text evidence="5">Belongs to the bacterial ribosomal protein bL25 family. CTC subfamily.</text>
</comment>
<dbReference type="GO" id="GO:0022625">
    <property type="term" value="C:cytosolic large ribosomal subunit"/>
    <property type="evidence" value="ECO:0007669"/>
    <property type="project" value="TreeGrafter"/>
</dbReference>
<evidence type="ECO:0000256" key="1">
    <source>
        <dbReference type="ARBA" id="ARBA00022730"/>
    </source>
</evidence>
<keyword evidence="4 5" id="KW-0687">Ribonucleoprotein</keyword>
<dbReference type="Gene3D" id="2.170.120.20">
    <property type="entry name" value="Ribosomal protein L25, beta domain"/>
    <property type="match status" value="1"/>
</dbReference>
<keyword evidence="3 5" id="KW-0689">Ribosomal protein</keyword>
<organism evidence="8 9">
    <name type="scientific">Megalodesulfovibrio gigas (strain ATCC 19364 / DSM 1382 / NCIMB 9332 / VKM B-1759)</name>
    <name type="common">Desulfovibrio gigas</name>
    <dbReference type="NCBI Taxonomy" id="1121448"/>
    <lineage>
        <taxon>Bacteria</taxon>
        <taxon>Pseudomonadati</taxon>
        <taxon>Thermodesulfobacteriota</taxon>
        <taxon>Desulfovibrionia</taxon>
        <taxon>Desulfovibrionales</taxon>
        <taxon>Desulfovibrionaceae</taxon>
        <taxon>Megalodesulfovibrio</taxon>
    </lineage>
</organism>
<keyword evidence="2 5" id="KW-0694">RNA-binding</keyword>
<dbReference type="SUPFAM" id="SSF50715">
    <property type="entry name" value="Ribosomal protein L25-like"/>
    <property type="match status" value="1"/>
</dbReference>
<dbReference type="InterPro" id="IPR011035">
    <property type="entry name" value="Ribosomal_bL25/Gln-tRNA_synth"/>
</dbReference>
<dbReference type="Gene3D" id="2.40.240.10">
    <property type="entry name" value="Ribosomal Protein L25, Chain P"/>
    <property type="match status" value="1"/>
</dbReference>
<dbReference type="HAMAP" id="MF_01334">
    <property type="entry name" value="Ribosomal_bL25_CTC"/>
    <property type="match status" value="1"/>
</dbReference>
<dbReference type="RefSeq" id="WP_021762194.1">
    <property type="nucleotide sequence ID" value="NC_022444.1"/>
</dbReference>
<dbReference type="GO" id="GO:0006412">
    <property type="term" value="P:translation"/>
    <property type="evidence" value="ECO:0007669"/>
    <property type="project" value="UniProtKB-UniRule"/>
</dbReference>
<evidence type="ECO:0000256" key="5">
    <source>
        <dbReference type="HAMAP-Rule" id="MF_01334"/>
    </source>
</evidence>
<feature type="domain" description="Large ribosomal subunit protein bL25 L25" evidence="6">
    <location>
        <begin position="7"/>
        <end position="94"/>
    </location>
</feature>
<comment type="subunit">
    <text evidence="5">Part of the 50S ribosomal subunit; part of the 5S rRNA/L5/L18/L25 subcomplex. Contacts the 5S rRNA. Binds to the 5S rRNA independently of L5 and L18.</text>
</comment>
<dbReference type="NCBIfam" id="TIGR00731">
    <property type="entry name" value="bL25_bact_ctc"/>
    <property type="match status" value="1"/>
</dbReference>
<dbReference type="InterPro" id="IPR029751">
    <property type="entry name" value="Ribosomal_L25_dom"/>
</dbReference>
<accession>T2GFM2</accession>
<keyword evidence="1 5" id="KW-0699">rRNA-binding</keyword>
<feature type="domain" description="Large ribosomal subunit protein bL25 beta" evidence="7">
    <location>
        <begin position="102"/>
        <end position="185"/>
    </location>
</feature>
<dbReference type="InterPro" id="IPR037121">
    <property type="entry name" value="Ribosomal_bL25_C"/>
</dbReference>
<dbReference type="EMBL" id="CP006585">
    <property type="protein sequence ID" value="AGW15073.1"/>
    <property type="molecule type" value="Genomic_DNA"/>
</dbReference>
<dbReference type="eggNOG" id="COG1825">
    <property type="taxonomic scope" value="Bacteria"/>
</dbReference>
<dbReference type="KEGG" id="dgg:DGI_3388"/>
<dbReference type="GO" id="GO:0008097">
    <property type="term" value="F:5S rRNA binding"/>
    <property type="evidence" value="ECO:0007669"/>
    <property type="project" value="InterPro"/>
</dbReference>
<evidence type="ECO:0000259" key="6">
    <source>
        <dbReference type="Pfam" id="PF01386"/>
    </source>
</evidence>
<evidence type="ECO:0000313" key="9">
    <source>
        <dbReference type="Proteomes" id="UP000016587"/>
    </source>
</evidence>
<dbReference type="OrthoDB" id="9786489at2"/>
<dbReference type="PANTHER" id="PTHR33284">
    <property type="entry name" value="RIBOSOMAL PROTEIN L25/GLN-TRNA SYNTHETASE, ANTI-CODON-BINDING DOMAIN-CONTAINING PROTEIN"/>
    <property type="match status" value="1"/>
</dbReference>
<dbReference type="Pfam" id="PF01386">
    <property type="entry name" value="Ribosomal_L25p"/>
    <property type="match status" value="1"/>
</dbReference>
<protein>
    <recommendedName>
        <fullName evidence="5">Large ribosomal subunit protein bL25</fullName>
    </recommendedName>
    <alternativeName>
        <fullName evidence="5">General stress protein CTC</fullName>
    </alternativeName>
</protein>